<evidence type="ECO:0000256" key="3">
    <source>
        <dbReference type="ARBA" id="ARBA00022692"/>
    </source>
</evidence>
<feature type="compositionally biased region" description="Polar residues" evidence="6">
    <location>
        <begin position="331"/>
        <end position="349"/>
    </location>
</feature>
<dbReference type="Pfam" id="PF10160">
    <property type="entry name" value="Tmemb_40"/>
    <property type="match status" value="1"/>
</dbReference>
<dbReference type="OrthoDB" id="10027388at2759"/>
<keyword evidence="4 7" id="KW-1133">Transmembrane helix</keyword>
<protein>
    <submittedName>
        <fullName evidence="8">Uncharacterized protein</fullName>
    </submittedName>
</protein>
<dbReference type="EMBL" id="OB663375">
    <property type="protein sequence ID" value="CAD7231315.1"/>
    <property type="molecule type" value="Genomic_DNA"/>
</dbReference>
<evidence type="ECO:0000313" key="8">
    <source>
        <dbReference type="EMBL" id="CAD7231315.1"/>
    </source>
</evidence>
<organism evidence="8">
    <name type="scientific">Cyprideis torosa</name>
    <dbReference type="NCBI Taxonomy" id="163714"/>
    <lineage>
        <taxon>Eukaryota</taxon>
        <taxon>Metazoa</taxon>
        <taxon>Ecdysozoa</taxon>
        <taxon>Arthropoda</taxon>
        <taxon>Crustacea</taxon>
        <taxon>Oligostraca</taxon>
        <taxon>Ostracoda</taxon>
        <taxon>Podocopa</taxon>
        <taxon>Podocopida</taxon>
        <taxon>Cytherocopina</taxon>
        <taxon>Cytheroidea</taxon>
        <taxon>Cytherideidae</taxon>
        <taxon>Cyprideis</taxon>
    </lineage>
</organism>
<feature type="transmembrane region" description="Helical" evidence="7">
    <location>
        <begin position="134"/>
        <end position="157"/>
    </location>
</feature>
<reference evidence="8" key="1">
    <citation type="submission" date="2020-11" db="EMBL/GenBank/DDBJ databases">
        <authorList>
            <person name="Tran Van P."/>
        </authorList>
    </citation>
    <scope>NUCLEOTIDE SEQUENCE</scope>
</reference>
<evidence type="ECO:0000256" key="4">
    <source>
        <dbReference type="ARBA" id="ARBA00022989"/>
    </source>
</evidence>
<feature type="transmembrane region" description="Helical" evidence="7">
    <location>
        <begin position="211"/>
        <end position="236"/>
    </location>
</feature>
<keyword evidence="3 7" id="KW-0812">Transmembrane</keyword>
<comment type="subcellular location">
    <subcellularLocation>
        <location evidence="1">Membrane</location>
        <topology evidence="1">Multi-pass membrane protein</topology>
    </subcellularLocation>
</comment>
<dbReference type="PANTHER" id="PTHR15876:SF8">
    <property type="entry name" value="TRANSMEMBRANE PROTEIN ADIPOCYTE-ASSOCIATED 1"/>
    <property type="match status" value="1"/>
</dbReference>
<dbReference type="AlphaFoldDB" id="A0A7R8WIT5"/>
<feature type="transmembrane region" description="Helical" evidence="7">
    <location>
        <begin position="282"/>
        <end position="300"/>
    </location>
</feature>
<keyword evidence="5 7" id="KW-0472">Membrane</keyword>
<evidence type="ECO:0000256" key="5">
    <source>
        <dbReference type="ARBA" id="ARBA00023136"/>
    </source>
</evidence>
<accession>A0A7R8WIT5</accession>
<feature type="transmembrane region" description="Helical" evidence="7">
    <location>
        <begin position="97"/>
        <end position="122"/>
    </location>
</feature>
<feature type="transmembrane region" description="Helical" evidence="7">
    <location>
        <begin position="248"/>
        <end position="270"/>
    </location>
</feature>
<evidence type="ECO:0000256" key="7">
    <source>
        <dbReference type="SAM" id="Phobius"/>
    </source>
</evidence>
<dbReference type="GO" id="GO:0005886">
    <property type="term" value="C:plasma membrane"/>
    <property type="evidence" value="ECO:0007669"/>
    <property type="project" value="TreeGrafter"/>
</dbReference>
<dbReference type="InterPro" id="IPR018781">
    <property type="entry name" value="TPRA1/CAND2/CAND8"/>
</dbReference>
<sequence length="398" mass="43471">MASTLPSSTSTVSLVTEFANASTTSLPSSTSASTILTTLAPAVNKTTTASSTIVFPTSTASPTSSITTESPFIEDVHFCKVVLYSEINGTRIRYWDLLILIPNVLSNLGISILRCIISMAVNATVPAGEVVDKVLWVAVRFFLLATELSVLTFGLAFGHLDSRTSIRRVLMCTASISLAFSITQGLLEVLTPDEAFHVAVKNYNMFGHGGMTFWCISSVLFTLIYGTVFLLPYTPLRERLSLPSRQAFYYYVLFLALLNLLQAFGAGVLIRQLQGGLCLVDITTFSYFIALTPLVYWTFLRDFLRSSQQPLFFSYKPQFDEGEDEVPLPNQHYSPSGDMNRSPQGTSCNTPGMSPMAFSAYSNTSLDHPTQVFVAGSPPSPQLPPSRILRLEGGPINL</sequence>
<proteinExistence type="inferred from homology"/>
<feature type="region of interest" description="Disordered" evidence="6">
    <location>
        <begin position="329"/>
        <end position="349"/>
    </location>
</feature>
<evidence type="ECO:0000256" key="6">
    <source>
        <dbReference type="SAM" id="MobiDB-lite"/>
    </source>
</evidence>
<gene>
    <name evidence="8" type="ORF">CTOB1V02_LOCUS9163</name>
</gene>
<comment type="similarity">
    <text evidence="2">Belongs to the UPF0359 family.</text>
</comment>
<name>A0A7R8WIT5_9CRUS</name>
<dbReference type="PANTHER" id="PTHR15876">
    <property type="entry name" value="TRANSMEMBRANE PROTEIN ADIPOCYTE-ASSOCIATED 1"/>
    <property type="match status" value="1"/>
</dbReference>
<dbReference type="GO" id="GO:0004930">
    <property type="term" value="F:G protein-coupled receptor activity"/>
    <property type="evidence" value="ECO:0007669"/>
    <property type="project" value="TreeGrafter"/>
</dbReference>
<evidence type="ECO:0000256" key="2">
    <source>
        <dbReference type="ARBA" id="ARBA00010125"/>
    </source>
</evidence>
<evidence type="ECO:0000256" key="1">
    <source>
        <dbReference type="ARBA" id="ARBA00004141"/>
    </source>
</evidence>